<gene>
    <name evidence="3" type="ORF">FEQUK3_LOCUS11708</name>
</gene>
<dbReference type="EMBL" id="CAJSTJ010000195">
    <property type="protein sequence ID" value="CAG7565994.1"/>
    <property type="molecule type" value="Genomic_DNA"/>
</dbReference>
<organism evidence="3 4">
    <name type="scientific">Fusarium equiseti</name>
    <name type="common">Fusarium scirpi</name>
    <dbReference type="NCBI Taxonomy" id="61235"/>
    <lineage>
        <taxon>Eukaryota</taxon>
        <taxon>Fungi</taxon>
        <taxon>Dikarya</taxon>
        <taxon>Ascomycota</taxon>
        <taxon>Pezizomycotina</taxon>
        <taxon>Sordariomycetes</taxon>
        <taxon>Hypocreomycetidae</taxon>
        <taxon>Hypocreales</taxon>
        <taxon>Nectriaceae</taxon>
        <taxon>Fusarium</taxon>
        <taxon>Fusarium incarnatum-equiseti species complex</taxon>
    </lineage>
</organism>
<dbReference type="Proteomes" id="UP000693738">
    <property type="component" value="Unassembled WGS sequence"/>
</dbReference>
<keyword evidence="2" id="KW-0472">Membrane</keyword>
<comment type="caution">
    <text evidence="3">The sequence shown here is derived from an EMBL/GenBank/DDBJ whole genome shotgun (WGS) entry which is preliminary data.</text>
</comment>
<dbReference type="AlphaFoldDB" id="A0A8J2JIW7"/>
<reference evidence="3" key="1">
    <citation type="submission" date="2021-05" db="EMBL/GenBank/DDBJ databases">
        <authorList>
            <person name="Khan N."/>
        </authorList>
    </citation>
    <scope>NUCLEOTIDE SEQUENCE</scope>
</reference>
<accession>A0A8J2JIW7</accession>
<feature type="region of interest" description="Disordered" evidence="1">
    <location>
        <begin position="273"/>
        <end position="294"/>
    </location>
</feature>
<name>A0A8J2JIW7_FUSEQ</name>
<evidence type="ECO:0000256" key="1">
    <source>
        <dbReference type="SAM" id="MobiDB-lite"/>
    </source>
</evidence>
<keyword evidence="2" id="KW-0812">Transmembrane</keyword>
<evidence type="ECO:0000313" key="3">
    <source>
        <dbReference type="EMBL" id="CAG7565994.1"/>
    </source>
</evidence>
<keyword evidence="2" id="KW-1133">Transmembrane helix</keyword>
<evidence type="ECO:0000313" key="4">
    <source>
        <dbReference type="Proteomes" id="UP000693738"/>
    </source>
</evidence>
<proteinExistence type="predicted"/>
<feature type="transmembrane region" description="Helical" evidence="2">
    <location>
        <begin position="207"/>
        <end position="226"/>
    </location>
</feature>
<sequence length="294" mass="32279">MRIRTIIILLWTLAILATGWVFTILGLDLAYAVDSGNHCPPGATTLKWDIESPGSCDSNMVSLSMSFDQTGNVYDRDKYPLLQVFLGLLFITAIQAIQSFALHCTELLVNISRDENHWRRAYDGIGTSGRSPKGSLLASDSLKNAIRSWEYVTLSIFKSVLHWSVGQAVLPAMDGRFIGPVEWLSPSTVRGEMALAGITFYMTYTRLMLYAGLAILLASFATFLALRKRSGPQPATVGHLQTIADLVDDWTLNEKGRIFWGDKGADMKAEIRHAGTSSDPDALDNISPDAIYAG</sequence>
<protein>
    <submittedName>
        <fullName evidence="3">Uncharacterized protein</fullName>
    </submittedName>
</protein>
<evidence type="ECO:0000256" key="2">
    <source>
        <dbReference type="SAM" id="Phobius"/>
    </source>
</evidence>